<name>A0A1H7QEG3_OLID1</name>
<dbReference type="InterPro" id="IPR012334">
    <property type="entry name" value="Pectin_lyas_fold"/>
</dbReference>
<dbReference type="InterPro" id="IPR011050">
    <property type="entry name" value="Pectin_lyase_fold/virulence"/>
</dbReference>
<dbReference type="OrthoDB" id="188639at2"/>
<dbReference type="SUPFAM" id="SSF51126">
    <property type="entry name" value="Pectin lyase-like"/>
    <property type="match status" value="1"/>
</dbReference>
<keyword evidence="5" id="KW-1185">Reference proteome</keyword>
<accession>A0A1H7QEG3</accession>
<feature type="domain" description="Rhamnogalacturonase A/B/Epimerase-like pectate lyase" evidence="2">
    <location>
        <begin position="66"/>
        <end position="136"/>
    </location>
</feature>
<organism evidence="4 5">
    <name type="scientific">Olivibacter domesticus</name>
    <name type="common">Pseudosphingobacterium domesticum</name>
    <dbReference type="NCBI Taxonomy" id="407022"/>
    <lineage>
        <taxon>Bacteria</taxon>
        <taxon>Pseudomonadati</taxon>
        <taxon>Bacteroidota</taxon>
        <taxon>Sphingobacteriia</taxon>
        <taxon>Sphingobacteriales</taxon>
        <taxon>Sphingobacteriaceae</taxon>
        <taxon>Olivibacter</taxon>
    </lineage>
</organism>
<dbReference type="STRING" id="407022.SAMN05661044_02567"/>
<protein>
    <submittedName>
        <fullName evidence="4">Right handed beta helix region</fullName>
    </submittedName>
</protein>
<dbReference type="InterPro" id="IPR024535">
    <property type="entry name" value="RHGA/B-epi-like_pectate_lyase"/>
</dbReference>
<sequence length="510" mass="57244">MKIFICLFCLKLALLNCNIYAQTLAPLWNDYVAAKAKGETPFLPDFSFAGYHFSEKPLPDVSEIRYFNVLDYGALPDDGKYDDLAIQKAIDAAQMAGGGVIFFPKGRYNISPDSDNSKSIEISSSNIILKGSGAGKGGTEILMDSMRIGKRQFHFSPISPGQKKIATIKADALRESFWVEVDDLSRLEIGKQVVLSHQSETYTRHYFGDLPLADEWTRLFGEKGGMRIAEIHTIEKIEGKRVKFKNPIHLDIIRIKDADFELHSFTAISECGIEDIMFSGNWNQYPEQFEHHKNAIHDSGWCGVSMEYVTDSWIKNCVFNNMNEGIFIRAGYKVSVDNVVFTGKKGHSSVHARGGYGVLINNCRFEAGNHHGPGTGYGGVGTVITNCIMQPDQNIDSHSGQPYATLFDNTTGGIFKNIGGPLPGLPHHGKYLVFWNFKHQSTFDFHYKFWDVNRRRNHTFAKPVFVGFKADRQITFEDEGINQLQGIQASPQSLFEAQLKLRLNQADKLN</sequence>
<keyword evidence="1" id="KW-0732">Signal</keyword>
<feature type="signal peptide" evidence="1">
    <location>
        <begin position="1"/>
        <end position="21"/>
    </location>
</feature>
<dbReference type="RefSeq" id="WP_093324782.1">
    <property type="nucleotide sequence ID" value="NZ_FOAF01000002.1"/>
</dbReference>
<feature type="chain" id="PRO_5011457257" evidence="1">
    <location>
        <begin position="22"/>
        <end position="510"/>
    </location>
</feature>
<dbReference type="Gene3D" id="2.160.20.10">
    <property type="entry name" value="Single-stranded right-handed beta-helix, Pectin lyase-like"/>
    <property type="match status" value="2"/>
</dbReference>
<dbReference type="AlphaFoldDB" id="A0A1H7QEG3"/>
<evidence type="ECO:0000256" key="1">
    <source>
        <dbReference type="SAM" id="SignalP"/>
    </source>
</evidence>
<dbReference type="EMBL" id="FOAF01000002">
    <property type="protein sequence ID" value="SEL46480.1"/>
    <property type="molecule type" value="Genomic_DNA"/>
</dbReference>
<dbReference type="Pfam" id="PF12708">
    <property type="entry name" value="Pect-lyase_RHGA_epim"/>
    <property type="match status" value="1"/>
</dbReference>
<evidence type="ECO:0000313" key="4">
    <source>
        <dbReference type="EMBL" id="SEL46480.1"/>
    </source>
</evidence>
<dbReference type="Proteomes" id="UP000199421">
    <property type="component" value="Unassembled WGS sequence"/>
</dbReference>
<gene>
    <name evidence="4" type="ORF">SAMN05661044_02567</name>
</gene>
<evidence type="ECO:0000259" key="3">
    <source>
        <dbReference type="Pfam" id="PF16315"/>
    </source>
</evidence>
<reference evidence="5" key="1">
    <citation type="submission" date="2016-10" db="EMBL/GenBank/DDBJ databases">
        <authorList>
            <person name="Varghese N."/>
            <person name="Submissions S."/>
        </authorList>
    </citation>
    <scope>NUCLEOTIDE SEQUENCE [LARGE SCALE GENOMIC DNA]</scope>
    <source>
        <strain evidence="5">DSM 18733</strain>
    </source>
</reference>
<proteinExistence type="predicted"/>
<evidence type="ECO:0000259" key="2">
    <source>
        <dbReference type="Pfam" id="PF12708"/>
    </source>
</evidence>
<evidence type="ECO:0000313" key="5">
    <source>
        <dbReference type="Proteomes" id="UP000199421"/>
    </source>
</evidence>
<feature type="domain" description="DUF4955" evidence="3">
    <location>
        <begin position="368"/>
        <end position="505"/>
    </location>
</feature>
<dbReference type="InterPro" id="IPR032532">
    <property type="entry name" value="DUF4955"/>
</dbReference>
<dbReference type="Pfam" id="PF16315">
    <property type="entry name" value="DUF4955"/>
    <property type="match status" value="1"/>
</dbReference>